<name>A0A1H1AIH9_NATTX</name>
<evidence type="ECO:0000313" key="2">
    <source>
        <dbReference type="Proteomes" id="UP000198848"/>
    </source>
</evidence>
<dbReference type="AlphaFoldDB" id="A0A1H1AIH9"/>
<dbReference type="RefSeq" id="WP_090377421.1">
    <property type="nucleotide sequence ID" value="NZ_FNLC01000001.1"/>
</dbReference>
<protein>
    <submittedName>
        <fullName evidence="1">Uncharacterized protein</fullName>
    </submittedName>
</protein>
<dbReference type="EMBL" id="FNLC01000001">
    <property type="protein sequence ID" value="SDQ39475.1"/>
    <property type="molecule type" value="Genomic_DNA"/>
</dbReference>
<dbReference type="STRING" id="1095778.SAMN04489842_0706"/>
<evidence type="ECO:0000313" key="1">
    <source>
        <dbReference type="EMBL" id="SDQ39475.1"/>
    </source>
</evidence>
<proteinExistence type="predicted"/>
<reference evidence="2" key="1">
    <citation type="submission" date="2016-10" db="EMBL/GenBank/DDBJ databases">
        <authorList>
            <person name="Varghese N."/>
            <person name="Submissions S."/>
        </authorList>
    </citation>
    <scope>NUCLEOTIDE SEQUENCE [LARGE SCALE GENOMIC DNA]</scope>
    <source>
        <strain evidence="2">DSM 24767</strain>
    </source>
</reference>
<keyword evidence="2" id="KW-1185">Reference proteome</keyword>
<sequence>MTLQYARLFQLRAGLELIANREQTTRDELADALRQRKNFDFHDKDAAEGADDIISHLRDAYLIRETDEGYQLSTTDDVDAAVDNTVLLYAGDEILGAGNERVQADRVLANLMYEHPMLVILAKHVHRHGPITSNEMKREFDGDAFLGDKMNSFTIDMGLDLLDDADVIEHGPNGYTKGRWPIRLFAHVVHEEYTDLGGTADTGIREPQLFERLETLYGIDRSTFDRLLSRLQTEGIVSEASYEELIFNPETIHGANIHE</sequence>
<gene>
    <name evidence="1" type="ORF">SAMN04489842_0706</name>
</gene>
<dbReference type="OrthoDB" id="350193at2157"/>
<organism evidence="1 2">
    <name type="scientific">Natronobacterium texcoconense</name>
    <dbReference type="NCBI Taxonomy" id="1095778"/>
    <lineage>
        <taxon>Archaea</taxon>
        <taxon>Methanobacteriati</taxon>
        <taxon>Methanobacteriota</taxon>
        <taxon>Stenosarchaea group</taxon>
        <taxon>Halobacteria</taxon>
        <taxon>Halobacteriales</taxon>
        <taxon>Natrialbaceae</taxon>
        <taxon>Natronobacterium</taxon>
    </lineage>
</organism>
<dbReference type="Proteomes" id="UP000198848">
    <property type="component" value="Unassembled WGS sequence"/>
</dbReference>
<accession>A0A1H1AIH9</accession>